<keyword evidence="8" id="KW-0812">Transmembrane</keyword>
<dbReference type="InterPro" id="IPR050651">
    <property type="entry name" value="Plant_Cytochrome_P450_Monoox"/>
</dbReference>
<dbReference type="PROSITE" id="PS00086">
    <property type="entry name" value="CYTOCHROME_P450"/>
    <property type="match status" value="1"/>
</dbReference>
<reference evidence="9 10" key="1">
    <citation type="submission" date="2019-09" db="EMBL/GenBank/DDBJ databases">
        <authorList>
            <person name="Ou C."/>
        </authorList>
    </citation>
    <scope>NUCLEOTIDE SEQUENCE [LARGE SCALE GENOMIC DNA]</scope>
    <source>
        <strain evidence="9">S2</strain>
        <tissue evidence="9">Leaf</tissue>
    </source>
</reference>
<dbReference type="InterPro" id="IPR001128">
    <property type="entry name" value="Cyt_P450"/>
</dbReference>
<dbReference type="PRINTS" id="PR00385">
    <property type="entry name" value="P450"/>
</dbReference>
<dbReference type="AlphaFoldDB" id="A0A5N5GR73"/>
<keyword evidence="4 6" id="KW-0408">Iron</keyword>
<accession>A0A5N5GR73</accession>
<dbReference type="PRINTS" id="PR00463">
    <property type="entry name" value="EP450I"/>
</dbReference>
<keyword evidence="2 6" id="KW-0479">Metal-binding</keyword>
<dbReference type="GO" id="GO:0020037">
    <property type="term" value="F:heme binding"/>
    <property type="evidence" value="ECO:0007669"/>
    <property type="project" value="InterPro"/>
</dbReference>
<dbReference type="InterPro" id="IPR002401">
    <property type="entry name" value="Cyt_P450_E_grp-I"/>
</dbReference>
<dbReference type="InterPro" id="IPR036396">
    <property type="entry name" value="Cyt_P450_sf"/>
</dbReference>
<dbReference type="GO" id="GO:0004497">
    <property type="term" value="F:monooxygenase activity"/>
    <property type="evidence" value="ECO:0007669"/>
    <property type="project" value="UniProtKB-KW"/>
</dbReference>
<dbReference type="InterPro" id="IPR017972">
    <property type="entry name" value="Cyt_P450_CS"/>
</dbReference>
<organism evidence="9 10">
    <name type="scientific">Pyrus ussuriensis x Pyrus communis</name>
    <dbReference type="NCBI Taxonomy" id="2448454"/>
    <lineage>
        <taxon>Eukaryota</taxon>
        <taxon>Viridiplantae</taxon>
        <taxon>Streptophyta</taxon>
        <taxon>Embryophyta</taxon>
        <taxon>Tracheophyta</taxon>
        <taxon>Spermatophyta</taxon>
        <taxon>Magnoliopsida</taxon>
        <taxon>eudicotyledons</taxon>
        <taxon>Gunneridae</taxon>
        <taxon>Pentapetalae</taxon>
        <taxon>rosids</taxon>
        <taxon>fabids</taxon>
        <taxon>Rosales</taxon>
        <taxon>Rosaceae</taxon>
        <taxon>Amygdaloideae</taxon>
        <taxon>Maleae</taxon>
        <taxon>Pyrus</taxon>
    </lineage>
</organism>
<evidence type="ECO:0000256" key="1">
    <source>
        <dbReference type="ARBA" id="ARBA00022617"/>
    </source>
</evidence>
<comment type="caution">
    <text evidence="9">The sequence shown here is derived from an EMBL/GenBank/DDBJ whole genome shotgun (WGS) entry which is preliminary data.</text>
</comment>
<dbReference type="OrthoDB" id="2789670at2759"/>
<comment type="similarity">
    <text evidence="7">Belongs to the cytochrome P450 family.</text>
</comment>
<gene>
    <name evidence="9" type="ORF">D8674_013647</name>
</gene>
<keyword evidence="3 7" id="KW-0560">Oxidoreductase</keyword>
<dbReference type="GO" id="GO:0005506">
    <property type="term" value="F:iron ion binding"/>
    <property type="evidence" value="ECO:0007669"/>
    <property type="project" value="InterPro"/>
</dbReference>
<dbReference type="SUPFAM" id="SSF48264">
    <property type="entry name" value="Cytochrome P450"/>
    <property type="match status" value="1"/>
</dbReference>
<dbReference type="PANTHER" id="PTHR47947">
    <property type="entry name" value="CYTOCHROME P450 82C3-RELATED"/>
    <property type="match status" value="1"/>
</dbReference>
<evidence type="ECO:0000256" key="7">
    <source>
        <dbReference type="RuleBase" id="RU000461"/>
    </source>
</evidence>
<dbReference type="Proteomes" id="UP000327157">
    <property type="component" value="Chromosome 15"/>
</dbReference>
<feature type="transmembrane region" description="Helical" evidence="8">
    <location>
        <begin position="6"/>
        <end position="23"/>
    </location>
</feature>
<evidence type="ECO:0000256" key="3">
    <source>
        <dbReference type="ARBA" id="ARBA00023002"/>
    </source>
</evidence>
<proteinExistence type="inferred from homology"/>
<sequence length="270" mass="30246">MEDILFYTSLPLIFILFTFKFFLQTKRHNHQNLPPSPPSLPIIGHLHLLKPPIMRDVFAYGGAANPADFLPILNWFGVNGYEKKVKALAKRESQPEYYTDQIIKGLIMVKTLVDEPDISKLPYLQSIISETLRLCPAAPMLVPHLSSDDCIIGGFDVPRDTMVLVNAWAVHRDPELWDEPESFKPERFNSGEDFSHKLIPFGMGRRACPGAGLAQRVVGLTLGSLIQCFDWNRVGEEMVDMTEGKGTTTPKAIPLEAMCKARPIVSKVLS</sequence>
<dbReference type="GO" id="GO:0016705">
    <property type="term" value="F:oxidoreductase activity, acting on paired donors, with incorporation or reduction of molecular oxygen"/>
    <property type="evidence" value="ECO:0007669"/>
    <property type="project" value="InterPro"/>
</dbReference>
<keyword evidence="8" id="KW-0472">Membrane</keyword>
<keyword evidence="5 7" id="KW-0503">Monooxygenase</keyword>
<keyword evidence="1 6" id="KW-0349">Heme</keyword>
<name>A0A5N5GR73_9ROSA</name>
<evidence type="ECO:0000256" key="5">
    <source>
        <dbReference type="ARBA" id="ARBA00023033"/>
    </source>
</evidence>
<dbReference type="PANTHER" id="PTHR47947:SF24">
    <property type="entry name" value="ISOFLAVONE 2'-HYDROXYLASE-LIKE"/>
    <property type="match status" value="1"/>
</dbReference>
<evidence type="ECO:0000256" key="8">
    <source>
        <dbReference type="SAM" id="Phobius"/>
    </source>
</evidence>
<comment type="cofactor">
    <cofactor evidence="6">
        <name>heme</name>
        <dbReference type="ChEBI" id="CHEBI:30413"/>
    </cofactor>
</comment>
<dbReference type="Pfam" id="PF00067">
    <property type="entry name" value="p450"/>
    <property type="match status" value="1"/>
</dbReference>
<dbReference type="Gene3D" id="1.10.630.10">
    <property type="entry name" value="Cytochrome P450"/>
    <property type="match status" value="1"/>
</dbReference>
<keyword evidence="10" id="KW-1185">Reference proteome</keyword>
<evidence type="ECO:0000256" key="4">
    <source>
        <dbReference type="ARBA" id="ARBA00023004"/>
    </source>
</evidence>
<evidence type="ECO:0000313" key="9">
    <source>
        <dbReference type="EMBL" id="KAB2617778.1"/>
    </source>
</evidence>
<evidence type="ECO:0000256" key="6">
    <source>
        <dbReference type="PIRSR" id="PIRSR602401-1"/>
    </source>
</evidence>
<evidence type="ECO:0000313" key="10">
    <source>
        <dbReference type="Proteomes" id="UP000327157"/>
    </source>
</evidence>
<reference evidence="10" key="2">
    <citation type="submission" date="2019-10" db="EMBL/GenBank/DDBJ databases">
        <title>A de novo genome assembly of a pear dwarfing rootstock.</title>
        <authorList>
            <person name="Wang F."/>
            <person name="Wang J."/>
            <person name="Li S."/>
            <person name="Zhang Y."/>
            <person name="Fang M."/>
            <person name="Ma L."/>
            <person name="Zhao Y."/>
            <person name="Jiang S."/>
        </authorList>
    </citation>
    <scope>NUCLEOTIDE SEQUENCE [LARGE SCALE GENOMIC DNA]</scope>
</reference>
<dbReference type="EMBL" id="SMOL01000401">
    <property type="protein sequence ID" value="KAB2617778.1"/>
    <property type="molecule type" value="Genomic_DNA"/>
</dbReference>
<protein>
    <submittedName>
        <fullName evidence="9">Isoflavone 2'-hydroxylase-like</fullName>
    </submittedName>
</protein>
<reference evidence="9 10" key="3">
    <citation type="submission" date="2019-11" db="EMBL/GenBank/DDBJ databases">
        <title>A de novo genome assembly of a pear dwarfing rootstock.</title>
        <authorList>
            <person name="Wang F."/>
            <person name="Wang J."/>
            <person name="Li S."/>
            <person name="Zhang Y."/>
            <person name="Fang M."/>
            <person name="Ma L."/>
            <person name="Zhao Y."/>
            <person name="Jiang S."/>
        </authorList>
    </citation>
    <scope>NUCLEOTIDE SEQUENCE [LARGE SCALE GENOMIC DNA]</scope>
    <source>
        <strain evidence="9">S2</strain>
        <tissue evidence="9">Leaf</tissue>
    </source>
</reference>
<evidence type="ECO:0000256" key="2">
    <source>
        <dbReference type="ARBA" id="ARBA00022723"/>
    </source>
</evidence>
<keyword evidence="8" id="KW-1133">Transmembrane helix</keyword>
<feature type="binding site" description="axial binding residue" evidence="6">
    <location>
        <position position="208"/>
    </location>
    <ligand>
        <name>heme</name>
        <dbReference type="ChEBI" id="CHEBI:30413"/>
    </ligand>
    <ligandPart>
        <name>Fe</name>
        <dbReference type="ChEBI" id="CHEBI:18248"/>
    </ligandPart>
</feature>